<dbReference type="RefSeq" id="YP_009278878.1">
    <property type="nucleotide sequence ID" value="NC_031010.1"/>
</dbReference>
<sequence>MKVVNVKVPPSLQSLSADELKQLAVRTIIGRGGKEALIEVLGLGGRLDTKRKLNNAASAVAPMDLAAFALDLQMVGTDIDFNKTYFLLAEPLRGLLTLKQ</sequence>
<evidence type="ECO:0000313" key="1">
    <source>
        <dbReference type="EMBL" id="ANZ49625.1"/>
    </source>
</evidence>
<gene>
    <name evidence="1" type="ORF">KWAN_273</name>
</gene>
<protein>
    <submittedName>
        <fullName evidence="1">Uncharacterized protein</fullName>
    </submittedName>
</protein>
<dbReference type="GeneID" id="29062117"/>
<reference evidence="1 2" key="1">
    <citation type="submission" date="2016-06" db="EMBL/GenBank/DDBJ databases">
        <authorList>
            <person name="Kjaerup R.B."/>
            <person name="Dalgaard T.S."/>
            <person name="Juul-Madsen H.R."/>
        </authorList>
    </citation>
    <scope>NUCLEOTIDE SEQUENCE [LARGE SCALE GENOMIC DNA]</scope>
</reference>
<accession>A0A1B2IEK3</accession>
<dbReference type="EMBL" id="KX397369">
    <property type="protein sequence ID" value="ANZ49625.1"/>
    <property type="molecule type" value="Genomic_DNA"/>
</dbReference>
<dbReference type="OrthoDB" id="22611at10239"/>
<dbReference type="Proteomes" id="UP000202923">
    <property type="component" value="Genome"/>
</dbReference>
<evidence type="ECO:0000313" key="2">
    <source>
        <dbReference type="Proteomes" id="UP000202923"/>
    </source>
</evidence>
<organism evidence="1 2">
    <name type="scientific">Erwinia phage vB_EamM_Kwan</name>
    <dbReference type="NCBI Taxonomy" id="1883374"/>
    <lineage>
        <taxon>Viruses</taxon>
        <taxon>Duplodnaviria</taxon>
        <taxon>Heunggongvirae</taxon>
        <taxon>Uroviricota</taxon>
        <taxon>Caudoviricetes</taxon>
        <taxon>Chimalliviridae</taxon>
        <taxon>Wellingtonvirus</taxon>
        <taxon>Wellingtonvirus wellington</taxon>
    </lineage>
</organism>
<proteinExistence type="predicted"/>
<name>A0A1B2IEK3_9CAUD</name>
<dbReference type="KEGG" id="vg:29062117"/>